<evidence type="ECO:0000313" key="1">
    <source>
        <dbReference type="EMBL" id="KAI9909529.1"/>
    </source>
</evidence>
<gene>
    <name evidence="1" type="ORF">PsorP6_015053</name>
</gene>
<evidence type="ECO:0000313" key="2">
    <source>
        <dbReference type="Proteomes" id="UP001163321"/>
    </source>
</evidence>
<reference evidence="1 2" key="1">
    <citation type="journal article" date="2022" name="bioRxiv">
        <title>The genome of the oomycete Peronosclerospora sorghi, a cosmopolitan pathogen of maize and sorghum, is inflated with dispersed pseudogenes.</title>
        <authorList>
            <person name="Fletcher K."/>
            <person name="Martin F."/>
            <person name="Isakeit T."/>
            <person name="Cavanaugh K."/>
            <person name="Magill C."/>
            <person name="Michelmore R."/>
        </authorList>
    </citation>
    <scope>NUCLEOTIDE SEQUENCE [LARGE SCALE GENOMIC DNA]</scope>
    <source>
        <strain evidence="1">P6</strain>
    </source>
</reference>
<name>A0ACC0VUD5_9STRA</name>
<organism evidence="1 2">
    <name type="scientific">Peronosclerospora sorghi</name>
    <dbReference type="NCBI Taxonomy" id="230839"/>
    <lineage>
        <taxon>Eukaryota</taxon>
        <taxon>Sar</taxon>
        <taxon>Stramenopiles</taxon>
        <taxon>Oomycota</taxon>
        <taxon>Peronosporomycetes</taxon>
        <taxon>Peronosporales</taxon>
        <taxon>Peronosporaceae</taxon>
        <taxon>Peronosclerospora</taxon>
    </lineage>
</organism>
<keyword evidence="2" id="KW-1185">Reference proteome</keyword>
<comment type="caution">
    <text evidence="1">The sequence shown here is derived from an EMBL/GenBank/DDBJ whole genome shotgun (WGS) entry which is preliminary data.</text>
</comment>
<accession>A0ACC0VUD5</accession>
<dbReference type="EMBL" id="CM047586">
    <property type="protein sequence ID" value="KAI9909529.1"/>
    <property type="molecule type" value="Genomic_DNA"/>
</dbReference>
<proteinExistence type="predicted"/>
<protein>
    <submittedName>
        <fullName evidence="1">Uncharacterized protein</fullName>
    </submittedName>
</protein>
<sequence>MSRSSLVQARSKGSFGSLHELLRRKTTFVSFKNRKCRCLWLDMSRLEAYPLVLLRTSHEKQFAWQVYEGTKLLTTTRE</sequence>
<dbReference type="Proteomes" id="UP001163321">
    <property type="component" value="Chromosome 7"/>
</dbReference>